<dbReference type="KEGG" id="sapo:SAPIO_CDS2956"/>
<dbReference type="AlphaFoldDB" id="A0A084GBX3"/>
<sequence>MATPGPNGLNRVNGLNGLNCNHVPPPPPDSLDDEDDAIESLNSIIQRYKDLMRVSTSELKTLVTITCEMSIRSLIRGPNAMTLPQARHYFINNYLRYVRKRISIGLWIKYMERRAEELPEARDNINRVLDVTREVAEGYDEYTDANCDYAKKSNSNESGLQPQGKHDRTC</sequence>
<organism evidence="1 2">
    <name type="scientific">Pseudallescheria apiosperma</name>
    <name type="common">Scedosporium apiospermum</name>
    <dbReference type="NCBI Taxonomy" id="563466"/>
    <lineage>
        <taxon>Eukaryota</taxon>
        <taxon>Fungi</taxon>
        <taxon>Dikarya</taxon>
        <taxon>Ascomycota</taxon>
        <taxon>Pezizomycotina</taxon>
        <taxon>Sordariomycetes</taxon>
        <taxon>Hypocreomycetidae</taxon>
        <taxon>Microascales</taxon>
        <taxon>Microascaceae</taxon>
        <taxon>Scedosporium</taxon>
    </lineage>
</organism>
<dbReference type="Proteomes" id="UP000028545">
    <property type="component" value="Unassembled WGS sequence"/>
</dbReference>
<accession>A0A084GBX3</accession>
<reference evidence="1 2" key="1">
    <citation type="journal article" date="2014" name="Genome Announc.">
        <title>Draft genome sequence of the pathogenic fungus Scedosporium apiospermum.</title>
        <authorList>
            <person name="Vandeputte P."/>
            <person name="Ghamrawi S."/>
            <person name="Rechenmann M."/>
            <person name="Iltis A."/>
            <person name="Giraud S."/>
            <person name="Fleury M."/>
            <person name="Thornton C."/>
            <person name="Delhaes L."/>
            <person name="Meyer W."/>
            <person name="Papon N."/>
            <person name="Bouchara J.P."/>
        </authorList>
    </citation>
    <scope>NUCLEOTIDE SEQUENCE [LARGE SCALE GENOMIC DNA]</scope>
    <source>
        <strain evidence="1 2">IHEM 14462</strain>
    </source>
</reference>
<evidence type="ECO:0000313" key="2">
    <source>
        <dbReference type="Proteomes" id="UP000028545"/>
    </source>
</evidence>
<dbReference type="RefSeq" id="XP_016644634.1">
    <property type="nucleotide sequence ID" value="XM_016785852.1"/>
</dbReference>
<dbReference type="VEuPathDB" id="FungiDB:SAPIO_CDS2956"/>
<gene>
    <name evidence="1" type="ORF">SAPIO_CDS2956</name>
</gene>
<evidence type="ECO:0000313" key="1">
    <source>
        <dbReference type="EMBL" id="KEZ44835.1"/>
    </source>
</evidence>
<dbReference type="GeneID" id="27722028"/>
<dbReference type="HOGENOM" id="CLU_1571543_0_0_1"/>
<dbReference type="EMBL" id="JOWA01000087">
    <property type="protein sequence ID" value="KEZ44835.1"/>
    <property type="molecule type" value="Genomic_DNA"/>
</dbReference>
<keyword evidence="2" id="KW-1185">Reference proteome</keyword>
<proteinExistence type="predicted"/>
<protein>
    <submittedName>
        <fullName evidence="1">Uncharacterized protein</fullName>
    </submittedName>
</protein>
<name>A0A084GBX3_PSEDA</name>
<comment type="caution">
    <text evidence="1">The sequence shown here is derived from an EMBL/GenBank/DDBJ whole genome shotgun (WGS) entry which is preliminary data.</text>
</comment>